<dbReference type="Pfam" id="PF13091">
    <property type="entry name" value="PLDc_2"/>
    <property type="match status" value="1"/>
</dbReference>
<dbReference type="CDD" id="cd09176">
    <property type="entry name" value="PLDc_unchar6"/>
    <property type="match status" value="1"/>
</dbReference>
<dbReference type="PROSITE" id="PS50035">
    <property type="entry name" value="PLD"/>
    <property type="match status" value="1"/>
</dbReference>
<dbReference type="Gene3D" id="3.30.870.10">
    <property type="entry name" value="Endonuclease Chain A"/>
    <property type="match status" value="1"/>
</dbReference>
<name>A0ABT7KZB0_9BACI</name>
<comment type="caution">
    <text evidence="2">The sequence shown here is derived from an EMBL/GenBank/DDBJ whole genome shotgun (WGS) entry which is preliminary data.</text>
</comment>
<proteinExistence type="predicted"/>
<feature type="domain" description="PLD phosphodiesterase" evidence="1">
    <location>
        <begin position="85"/>
        <end position="112"/>
    </location>
</feature>
<evidence type="ECO:0000313" key="3">
    <source>
        <dbReference type="Proteomes" id="UP001229716"/>
    </source>
</evidence>
<keyword evidence="3" id="KW-1185">Reference proteome</keyword>
<organism evidence="2 3">
    <name type="scientific">Bacillus shihchuchen</name>
    <dbReference type="NCBI Taxonomy" id="3036942"/>
    <lineage>
        <taxon>Bacteria</taxon>
        <taxon>Bacillati</taxon>
        <taxon>Bacillota</taxon>
        <taxon>Bacilli</taxon>
        <taxon>Bacillales</taxon>
        <taxon>Bacillaceae</taxon>
        <taxon>Bacillus</taxon>
        <taxon>Bacillus cereus group</taxon>
    </lineage>
</organism>
<gene>
    <name evidence="2" type="ORF">P6F46_28200</name>
</gene>
<dbReference type="InterPro" id="IPR025202">
    <property type="entry name" value="PLD-like_dom"/>
</dbReference>
<dbReference type="EMBL" id="JASWHZ010000002">
    <property type="protein sequence ID" value="MDL2419415.1"/>
    <property type="molecule type" value="Genomic_DNA"/>
</dbReference>
<geneLocation type="plasmid" evidence="2">
    <name>pBS01</name>
</geneLocation>
<evidence type="ECO:0000313" key="2">
    <source>
        <dbReference type="EMBL" id="MDL2419415.1"/>
    </source>
</evidence>
<dbReference type="InterPro" id="IPR059166">
    <property type="entry name" value="PLD-like_cat"/>
</dbReference>
<dbReference type="InterPro" id="IPR001736">
    <property type="entry name" value="PLipase_D/transphosphatidylase"/>
</dbReference>
<evidence type="ECO:0000259" key="1">
    <source>
        <dbReference type="PROSITE" id="PS50035"/>
    </source>
</evidence>
<dbReference type="Proteomes" id="UP001229716">
    <property type="component" value="Unassembled WGS sequence"/>
</dbReference>
<accession>A0ABT7KZB0</accession>
<dbReference type="SUPFAM" id="SSF56024">
    <property type="entry name" value="Phospholipase D/nuclease"/>
    <property type="match status" value="1"/>
</dbReference>
<sequence length="407" mass="47461">MSINLISKDFGEKFYSLLDSTEMQVNIISPFIGLKTAFGLAEWIESLENIKCCIITRFNREEFIRGASSIEGLEHLIRAGAKLYALQDLHTKLYIFDNQSVIMGSANFTFNGFYKNHEFGLYMENEKDFTKQCQDYFDGILDKLKSNGDWEISLDRILKERHYVNKSIKNLKGKRDMNEYNIAKWGAVLNDVSQSTPLNGEEFDILEDAISDIATVNNGRTGIWLKFEGTSKERISNDEIYLKRKRRINEYVNRTFFPKKPTGIKSGDTIFFTVVSKDKDGNEVPIIIGYAEAQGFTESNKIDDTDSRYLKWNNRFPYYIEYTNGKFLNDSIMYGISLNELYRELNHKVYPATVNQPNLRIENIKKRHHQKSHIQITDIAKEYLIKNLIIYLKYMGMTIYRVSIYSR</sequence>
<protein>
    <submittedName>
        <fullName evidence="2">Phospholipase D family protein</fullName>
    </submittedName>
</protein>
<keyword evidence="2" id="KW-0614">Plasmid</keyword>
<reference evidence="2 3" key="1">
    <citation type="journal article" date="2023" name="Int. J. Mol. Sci.">
        <title>Pathogenicity and Genomic Characterization of a Novel Genospecies, Bacillus shihchuchen, of the Bacillus cereus Group Isolated from Chinese Softshell Turtle (Pelodiscus sinensis).</title>
        <authorList>
            <person name="Cheng L.W."/>
            <person name="Byadgi O.V."/>
            <person name="Tsai C.E."/>
            <person name="Wang P.C."/>
            <person name="Chen S.C."/>
        </authorList>
    </citation>
    <scope>NUCLEOTIDE SEQUENCE [LARGE SCALE GENOMIC DNA]</scope>
    <source>
        <strain evidence="2 3">QF108-045</strain>
    </source>
</reference>